<comment type="caution">
    <text evidence="1">The sequence shown here is derived from an EMBL/GenBank/DDBJ whole genome shotgun (WGS) entry which is preliminary data.</text>
</comment>
<evidence type="ECO:0008006" key="3">
    <source>
        <dbReference type="Google" id="ProtNLM"/>
    </source>
</evidence>
<dbReference type="InterPro" id="IPR025332">
    <property type="entry name" value="DUF4238"/>
</dbReference>
<dbReference type="RefSeq" id="WP_087715979.1">
    <property type="nucleotide sequence ID" value="NZ_MZZJ01000005.1"/>
</dbReference>
<dbReference type="EMBL" id="MZZJ01000005">
    <property type="protein sequence ID" value="RXE52293.1"/>
    <property type="molecule type" value="Genomic_DNA"/>
</dbReference>
<reference evidence="1 2" key="1">
    <citation type="submission" date="2017-03" db="EMBL/GenBank/DDBJ databases">
        <title>Pseudomonas azotoformans: Salt tolerant bacteria having multiple plant growth promoting attributes.</title>
        <authorList>
            <person name="Srivastava A.K."/>
            <person name="Sharma A."/>
            <person name="Srivastava A.K."/>
            <person name="Jamali H."/>
            <person name="Yadav J."/>
            <person name="Srivastava R."/>
            <person name="Kashyap P.L."/>
            <person name="Chakdar H."/>
            <person name="Saxena A.K."/>
        </authorList>
    </citation>
    <scope>NUCLEOTIDE SEQUENCE [LARGE SCALE GENOMIC DNA]</scope>
    <source>
        <strain evidence="1 2">SC 14</strain>
    </source>
</reference>
<gene>
    <name evidence="1" type="ORF">B4O85_13075</name>
</gene>
<sequence>MVNITKNQHYVPRLLIRNFAINGKVWTYDSSRDILRSTKPEGVLSENFFYDKDNQVENFLCTVEALAAPKIAQIIASPTERVPRQDIDLLRFVLVQLGRTPGAYGTARGNLKSYTDSYVAQQLKILGHDLKEFEGVSIVLEDEKDLLRISAVGSALNWPLIRDLEPHVFINSTPLDFVLSDNPSCFYNWYLKDENGMCATSLTKRGVQIFLPISNRLMLTFYDSRTYKVGNGRDGFTKLNSTEDVRLLNSLQFRSRTSSVIFSSSSQAQYVKDSCQRLEPDSLFQSNWDTTEPVPIGGDKLSAKHFVWRSQLRLSRWLSVVKIKRKANRFGDRGQDRDPEFVADFKLMMENLETVRAQHNGGSLMT</sequence>
<protein>
    <recommendedName>
        <fullName evidence="3">DUF4238 domain-containing protein</fullName>
    </recommendedName>
</protein>
<evidence type="ECO:0000313" key="1">
    <source>
        <dbReference type="EMBL" id="RXE52293.1"/>
    </source>
</evidence>
<accession>A0A4Q0HSR8</accession>
<name>A0A4Q0HSR8_PSEAZ</name>
<dbReference type="AlphaFoldDB" id="A0A4Q0HSR8"/>
<evidence type="ECO:0000313" key="2">
    <source>
        <dbReference type="Proteomes" id="UP000290481"/>
    </source>
</evidence>
<dbReference type="Proteomes" id="UP000290481">
    <property type="component" value="Unassembled WGS sequence"/>
</dbReference>
<proteinExistence type="predicted"/>
<dbReference type="Pfam" id="PF14022">
    <property type="entry name" value="DUF4238"/>
    <property type="match status" value="1"/>
</dbReference>
<organism evidence="1 2">
    <name type="scientific">Pseudomonas azotoformans</name>
    <dbReference type="NCBI Taxonomy" id="47878"/>
    <lineage>
        <taxon>Bacteria</taxon>
        <taxon>Pseudomonadati</taxon>
        <taxon>Pseudomonadota</taxon>
        <taxon>Gammaproteobacteria</taxon>
        <taxon>Pseudomonadales</taxon>
        <taxon>Pseudomonadaceae</taxon>
        <taxon>Pseudomonas</taxon>
    </lineage>
</organism>